<keyword evidence="3" id="KW-1185">Reference proteome</keyword>
<feature type="signal peptide" evidence="2">
    <location>
        <begin position="1"/>
        <end position="18"/>
    </location>
</feature>
<protein>
    <submittedName>
        <fullName evidence="4">Uncharacterized protein</fullName>
    </submittedName>
</protein>
<feature type="chain" id="PRO_5037409988" evidence="2">
    <location>
        <begin position="19"/>
        <end position="155"/>
    </location>
</feature>
<reference evidence="4" key="1">
    <citation type="submission" date="2022-11" db="UniProtKB">
        <authorList>
            <consortium name="WormBaseParasite"/>
        </authorList>
    </citation>
    <scope>IDENTIFICATION</scope>
</reference>
<sequence length="155" mass="17907">MYIFLILCFYESFKNVLSEPSFNNDYNSWSASKYYLGLCGTLTRPCGWSPAKVADEPWNSDNVFSYSREKPRESTTTTTTPTTYSIKRPKALSLPLLYGHNNAYAGPNIRRKPSRYERLYGIRTPNSRENYGNSFTQDEAYQDIRIPHAKDDIES</sequence>
<dbReference type="WBParaSite" id="ACRNAN_scaffold16033.g31399.t1">
    <property type="protein sequence ID" value="ACRNAN_scaffold16033.g31399.t1"/>
    <property type="gene ID" value="ACRNAN_scaffold16033.g31399"/>
</dbReference>
<evidence type="ECO:0000256" key="2">
    <source>
        <dbReference type="SAM" id="SignalP"/>
    </source>
</evidence>
<proteinExistence type="predicted"/>
<accession>A0A914CXP4</accession>
<feature type="region of interest" description="Disordered" evidence="1">
    <location>
        <begin position="64"/>
        <end position="83"/>
    </location>
</feature>
<dbReference type="Proteomes" id="UP000887540">
    <property type="component" value="Unplaced"/>
</dbReference>
<dbReference type="AlphaFoldDB" id="A0A914CXP4"/>
<name>A0A914CXP4_9BILA</name>
<evidence type="ECO:0000313" key="3">
    <source>
        <dbReference type="Proteomes" id="UP000887540"/>
    </source>
</evidence>
<keyword evidence="2" id="KW-0732">Signal</keyword>
<evidence type="ECO:0000313" key="4">
    <source>
        <dbReference type="WBParaSite" id="ACRNAN_scaffold16033.g31399.t1"/>
    </source>
</evidence>
<organism evidence="3 4">
    <name type="scientific">Acrobeloides nanus</name>
    <dbReference type="NCBI Taxonomy" id="290746"/>
    <lineage>
        <taxon>Eukaryota</taxon>
        <taxon>Metazoa</taxon>
        <taxon>Ecdysozoa</taxon>
        <taxon>Nematoda</taxon>
        <taxon>Chromadorea</taxon>
        <taxon>Rhabditida</taxon>
        <taxon>Tylenchina</taxon>
        <taxon>Cephalobomorpha</taxon>
        <taxon>Cephaloboidea</taxon>
        <taxon>Cephalobidae</taxon>
        <taxon>Acrobeloides</taxon>
    </lineage>
</organism>
<evidence type="ECO:0000256" key="1">
    <source>
        <dbReference type="SAM" id="MobiDB-lite"/>
    </source>
</evidence>